<dbReference type="GO" id="GO:0032259">
    <property type="term" value="P:methylation"/>
    <property type="evidence" value="ECO:0007669"/>
    <property type="project" value="UniProtKB-KW"/>
</dbReference>
<keyword evidence="3" id="KW-0489">Methyltransferase</keyword>
<dbReference type="PANTHER" id="PTHR44068">
    <property type="entry name" value="ZGC:194242"/>
    <property type="match status" value="1"/>
</dbReference>
<dbReference type="RefSeq" id="WP_007785770.1">
    <property type="nucleotide sequence ID" value="NZ_CM001441.1"/>
</dbReference>
<dbReference type="InterPro" id="IPR013216">
    <property type="entry name" value="Methyltransf_11"/>
</dbReference>
<evidence type="ECO:0000313" key="3">
    <source>
        <dbReference type="EMBL" id="EHQ91053.1"/>
    </source>
</evidence>
<dbReference type="InterPro" id="IPR029063">
    <property type="entry name" value="SAM-dependent_MTases_sf"/>
</dbReference>
<feature type="domain" description="Methyltransferase type 11" evidence="2">
    <location>
        <begin position="51"/>
        <end position="147"/>
    </location>
</feature>
<accession>H5Y643</accession>
<dbReference type="SUPFAM" id="SSF53335">
    <property type="entry name" value="S-adenosyl-L-methionine-dependent methyltransferases"/>
    <property type="match status" value="1"/>
</dbReference>
<evidence type="ECO:0000259" key="2">
    <source>
        <dbReference type="Pfam" id="PF08241"/>
    </source>
</evidence>
<proteinExistence type="predicted"/>
<dbReference type="Pfam" id="PF08241">
    <property type="entry name" value="Methyltransf_11"/>
    <property type="match status" value="1"/>
</dbReference>
<dbReference type="Proteomes" id="UP000005104">
    <property type="component" value="Chromosome"/>
</dbReference>
<evidence type="ECO:0000256" key="1">
    <source>
        <dbReference type="ARBA" id="ARBA00022679"/>
    </source>
</evidence>
<organism evidence="3 4">
    <name type="scientific">Desulfosporosinus youngiae DSM 17734</name>
    <dbReference type="NCBI Taxonomy" id="768710"/>
    <lineage>
        <taxon>Bacteria</taxon>
        <taxon>Bacillati</taxon>
        <taxon>Bacillota</taxon>
        <taxon>Clostridia</taxon>
        <taxon>Eubacteriales</taxon>
        <taxon>Desulfitobacteriaceae</taxon>
        <taxon>Desulfosporosinus</taxon>
    </lineage>
</organism>
<dbReference type="InterPro" id="IPR050447">
    <property type="entry name" value="Erg6_SMT_methyltransf"/>
</dbReference>
<dbReference type="EMBL" id="CM001441">
    <property type="protein sequence ID" value="EHQ91053.1"/>
    <property type="molecule type" value="Genomic_DNA"/>
</dbReference>
<dbReference type="STRING" id="768710.DesyoDRAFT_4087"/>
<dbReference type="PANTHER" id="PTHR44068:SF11">
    <property type="entry name" value="GERANYL DIPHOSPHATE 2-C-METHYLTRANSFERASE"/>
    <property type="match status" value="1"/>
</dbReference>
<dbReference type="HOGENOM" id="CLU_037990_4_0_9"/>
<sequence length="251" mass="28424">MAYLEAIKDYWTTQVAGFAEINLDELTSDKYELWLSVLEENLPAEKGLAVLDVGCGTGFFSIVMSKLGHRVTAVDYNEGMLEQAGKNAQAFGVGGTIDFLKMDAQKLEFADQVFDVILSRDITWVLENPAQAYGEWLRVLKPKGRFLNFDGNWFLHLHDEKAKGAYERGLEKVMARGFEVKESDHNEEFETIVRSLPLSKERRPAWDIGVLTDLGCEKIMIKPKLPGKIHDAYYECLYAEIPTFMVAAIKE</sequence>
<protein>
    <submittedName>
        <fullName evidence="3">Methylase involved in ubiquinone/menaquinone biosynthesis</fullName>
    </submittedName>
</protein>
<name>H5Y643_9FIRM</name>
<dbReference type="Gene3D" id="3.40.50.150">
    <property type="entry name" value="Vaccinia Virus protein VP39"/>
    <property type="match status" value="1"/>
</dbReference>
<keyword evidence="4" id="KW-1185">Reference proteome</keyword>
<dbReference type="eggNOG" id="COG2226">
    <property type="taxonomic scope" value="Bacteria"/>
</dbReference>
<dbReference type="AlphaFoldDB" id="H5Y643"/>
<keyword evidence="3" id="KW-0830">Ubiquinone</keyword>
<dbReference type="CDD" id="cd02440">
    <property type="entry name" value="AdoMet_MTases"/>
    <property type="match status" value="1"/>
</dbReference>
<evidence type="ECO:0000313" key="4">
    <source>
        <dbReference type="Proteomes" id="UP000005104"/>
    </source>
</evidence>
<reference evidence="3 4" key="1">
    <citation type="submission" date="2011-11" db="EMBL/GenBank/DDBJ databases">
        <title>The Noncontiguous Finished genome of Desulfosporosinus youngiae DSM 17734.</title>
        <authorList>
            <consortium name="US DOE Joint Genome Institute (JGI-PGF)"/>
            <person name="Lucas S."/>
            <person name="Han J."/>
            <person name="Lapidus A."/>
            <person name="Cheng J.-F."/>
            <person name="Goodwin L."/>
            <person name="Pitluck S."/>
            <person name="Peters L."/>
            <person name="Ovchinnikova G."/>
            <person name="Lu M."/>
            <person name="Land M.L."/>
            <person name="Hauser L."/>
            <person name="Pester M."/>
            <person name="Spring S."/>
            <person name="Ollivier B."/>
            <person name="Rattei T."/>
            <person name="Klenk H.-P."/>
            <person name="Wagner M."/>
            <person name="Loy A."/>
            <person name="Woyke T.J."/>
        </authorList>
    </citation>
    <scope>NUCLEOTIDE SEQUENCE [LARGE SCALE GENOMIC DNA]</scope>
    <source>
        <strain evidence="3 4">DSM 17734</strain>
    </source>
</reference>
<gene>
    <name evidence="3" type="ORF">DesyoDRAFT_4087</name>
</gene>
<dbReference type="GO" id="GO:0008757">
    <property type="term" value="F:S-adenosylmethionine-dependent methyltransferase activity"/>
    <property type="evidence" value="ECO:0007669"/>
    <property type="project" value="InterPro"/>
</dbReference>
<dbReference type="OrthoDB" id="5522265at2"/>
<keyword evidence="1" id="KW-0808">Transferase</keyword>